<proteinExistence type="predicted"/>
<gene>
    <name evidence="2" type="ORF">ALEPTO_LOCUS6564</name>
</gene>
<feature type="region of interest" description="Disordered" evidence="1">
    <location>
        <begin position="101"/>
        <end position="125"/>
    </location>
</feature>
<dbReference type="AlphaFoldDB" id="A0A9N9BEV9"/>
<comment type="caution">
    <text evidence="2">The sequence shown here is derived from an EMBL/GenBank/DDBJ whole genome shotgun (WGS) entry which is preliminary data.</text>
</comment>
<protein>
    <submittedName>
        <fullName evidence="2">24_t:CDS:1</fullName>
    </submittedName>
</protein>
<keyword evidence="3" id="KW-1185">Reference proteome</keyword>
<organism evidence="2 3">
    <name type="scientific">Ambispora leptoticha</name>
    <dbReference type="NCBI Taxonomy" id="144679"/>
    <lineage>
        <taxon>Eukaryota</taxon>
        <taxon>Fungi</taxon>
        <taxon>Fungi incertae sedis</taxon>
        <taxon>Mucoromycota</taxon>
        <taxon>Glomeromycotina</taxon>
        <taxon>Glomeromycetes</taxon>
        <taxon>Archaeosporales</taxon>
        <taxon>Ambisporaceae</taxon>
        <taxon>Ambispora</taxon>
    </lineage>
</organism>
<sequence>MLTKVFDLPLFVIGSLFLFFFPQIHSSSLSSTLQKRVIVATTLSTKSNDGEWHLSCTNQDNKKETCVDYRLLGQFNQLPNSSSISPLSCYVTWNQNGREKTHDLTGNKPIERAQDNPKATNPYQTDGPAKLISYVFENPTKDVKLMFKEQNSNNTWIYDLFSQQ</sequence>
<reference evidence="2" key="1">
    <citation type="submission" date="2021-06" db="EMBL/GenBank/DDBJ databases">
        <authorList>
            <person name="Kallberg Y."/>
            <person name="Tangrot J."/>
            <person name="Rosling A."/>
        </authorList>
    </citation>
    <scope>NUCLEOTIDE SEQUENCE</scope>
    <source>
        <strain evidence="2">FL130A</strain>
    </source>
</reference>
<name>A0A9N9BEV9_9GLOM</name>
<feature type="compositionally biased region" description="Basic and acidic residues" evidence="1">
    <location>
        <begin position="101"/>
        <end position="115"/>
    </location>
</feature>
<evidence type="ECO:0000313" key="3">
    <source>
        <dbReference type="Proteomes" id="UP000789508"/>
    </source>
</evidence>
<evidence type="ECO:0000313" key="2">
    <source>
        <dbReference type="EMBL" id="CAG8565579.1"/>
    </source>
</evidence>
<accession>A0A9N9BEV9</accession>
<evidence type="ECO:0000256" key="1">
    <source>
        <dbReference type="SAM" id="MobiDB-lite"/>
    </source>
</evidence>
<dbReference type="Proteomes" id="UP000789508">
    <property type="component" value="Unassembled WGS sequence"/>
</dbReference>
<dbReference type="EMBL" id="CAJVPS010002325">
    <property type="protein sequence ID" value="CAG8565579.1"/>
    <property type="molecule type" value="Genomic_DNA"/>
</dbReference>